<evidence type="ECO:0000313" key="2">
    <source>
        <dbReference type="EMBL" id="XBG61245.1"/>
    </source>
</evidence>
<dbReference type="SUPFAM" id="SSF53474">
    <property type="entry name" value="alpha/beta-Hydrolases"/>
    <property type="match status" value="1"/>
</dbReference>
<gene>
    <name evidence="2" type="ORF">ABGB03_15430</name>
</gene>
<dbReference type="RefSeq" id="WP_347923651.1">
    <property type="nucleotide sequence ID" value="NZ_CP157199.1"/>
</dbReference>
<name>A0AAU7BTE2_9FLAO</name>
<dbReference type="PANTHER" id="PTHR43798">
    <property type="entry name" value="MONOACYLGLYCEROL LIPASE"/>
    <property type="match status" value="1"/>
</dbReference>
<accession>A0AAU7BTE2</accession>
<dbReference type="GO" id="GO:0016787">
    <property type="term" value="F:hydrolase activity"/>
    <property type="evidence" value="ECO:0007669"/>
    <property type="project" value="UniProtKB-KW"/>
</dbReference>
<evidence type="ECO:0000259" key="1">
    <source>
        <dbReference type="Pfam" id="PF00561"/>
    </source>
</evidence>
<protein>
    <submittedName>
        <fullName evidence="2">Alpha/beta hydrolase</fullName>
    </submittedName>
</protein>
<dbReference type="Gene3D" id="3.40.50.1820">
    <property type="entry name" value="alpha/beta hydrolase"/>
    <property type="match status" value="1"/>
</dbReference>
<reference evidence="2" key="1">
    <citation type="submission" date="2024-05" db="EMBL/GenBank/DDBJ databases">
        <title>Pontimicrobium maritimus sp. nov., isolated form sea water.</title>
        <authorList>
            <person name="Muhammad N."/>
            <person name="Vuong T.Q."/>
            <person name="Han H.L."/>
            <person name="Kim S.-G."/>
        </authorList>
    </citation>
    <scope>NUCLEOTIDE SEQUENCE</scope>
    <source>
        <strain evidence="2">SW4</strain>
    </source>
</reference>
<dbReference type="InterPro" id="IPR029058">
    <property type="entry name" value="AB_hydrolase_fold"/>
</dbReference>
<dbReference type="EMBL" id="CP157199">
    <property type="protein sequence ID" value="XBG61245.1"/>
    <property type="molecule type" value="Genomic_DNA"/>
</dbReference>
<keyword evidence="2" id="KW-0378">Hydrolase</keyword>
<dbReference type="AlphaFoldDB" id="A0AAU7BTE2"/>
<dbReference type="InterPro" id="IPR000073">
    <property type="entry name" value="AB_hydrolase_1"/>
</dbReference>
<proteinExistence type="predicted"/>
<organism evidence="2">
    <name type="scientific">Pontimicrobium sp. SW4</name>
    <dbReference type="NCBI Taxonomy" id="3153519"/>
    <lineage>
        <taxon>Bacteria</taxon>
        <taxon>Pseudomonadati</taxon>
        <taxon>Bacteroidota</taxon>
        <taxon>Flavobacteriia</taxon>
        <taxon>Flavobacteriales</taxon>
        <taxon>Flavobacteriaceae</taxon>
        <taxon>Pontimicrobium</taxon>
    </lineage>
</organism>
<dbReference type="PRINTS" id="PR00111">
    <property type="entry name" value="ABHYDROLASE"/>
</dbReference>
<dbReference type="InterPro" id="IPR050266">
    <property type="entry name" value="AB_hydrolase_sf"/>
</dbReference>
<dbReference type="Pfam" id="PF00561">
    <property type="entry name" value="Abhydrolase_1"/>
    <property type="match status" value="1"/>
</dbReference>
<sequence>MNTFILFKNAKMHYNDYGKGDVVVLLHGFLESSTMWHNFIPQFSKNNRVVTIDLLGHGYSESIDNVHSMELMAEAVNEILSHLKIKKATFIGHSMGGYVALAYAKLFYSKVSGLCLMNSTYKDDDAELKLLRTRANKMVESNFKSMVQLSFINLFAPKSRIDHKESIKSALSEALKTSVNGYIAAQEGMRIRLDSKNIFEKLECKKLIIIGEKDTVIDGRILKEESNELLTEIVELPNGHMSHIEDKESFSYIIMHFIENL</sequence>
<feature type="domain" description="AB hydrolase-1" evidence="1">
    <location>
        <begin position="22"/>
        <end position="246"/>
    </location>
</feature>